<dbReference type="eggNOG" id="ENOG50342E0">
    <property type="taxonomic scope" value="Bacteria"/>
</dbReference>
<name>F8EV71_ZYMMT</name>
<proteinExistence type="predicted"/>
<organism evidence="2 3">
    <name type="scientific">Zymomonas mobilis subsp. pomaceae (strain ATCC 29192 / DSM 22645 / JCM 10191 / CCUG 17912 / NBRC 13757 / NCIMB 11200 / NRRL B-4491 / Barker I)</name>
    <dbReference type="NCBI Taxonomy" id="579138"/>
    <lineage>
        <taxon>Bacteria</taxon>
        <taxon>Pseudomonadati</taxon>
        <taxon>Pseudomonadota</taxon>
        <taxon>Alphaproteobacteria</taxon>
        <taxon>Sphingomonadales</taxon>
        <taxon>Zymomonadaceae</taxon>
        <taxon>Zymomonas</taxon>
    </lineage>
</organism>
<evidence type="ECO:0000313" key="2">
    <source>
        <dbReference type="EMBL" id="AEI38289.1"/>
    </source>
</evidence>
<dbReference type="EMBL" id="CP002865">
    <property type="protein sequence ID" value="AEI38289.1"/>
    <property type="molecule type" value="Genomic_DNA"/>
</dbReference>
<keyword evidence="1" id="KW-0732">Signal</keyword>
<feature type="signal peptide" evidence="1">
    <location>
        <begin position="1"/>
        <end position="23"/>
    </location>
</feature>
<dbReference type="AlphaFoldDB" id="F8EV71"/>
<accession>F8EV71</accession>
<dbReference type="PATRIC" id="fig|579138.3.peg.1483"/>
<reference evidence="2 3" key="1">
    <citation type="journal article" date="2011" name="J. Bacteriol.">
        <title>Genome sequence of the ethanol-producing Zymomonas mobilis subsp. pomaceae lectotype strain ATCC 29192.</title>
        <authorList>
            <person name="Kouvelis V.N."/>
            <person name="Davenport K.W."/>
            <person name="Brettin T.S."/>
            <person name="Bruce D."/>
            <person name="Detter C."/>
            <person name="Han C.S."/>
            <person name="Nolan M."/>
            <person name="Tapia R."/>
            <person name="Damoulaki A."/>
            <person name="Kyrpides N.C."/>
            <person name="Typas M.A."/>
            <person name="Pappas K.M."/>
        </authorList>
    </citation>
    <scope>NUCLEOTIDE SEQUENCE [LARGE SCALE GENOMIC DNA]</scope>
    <source>
        <strain evidence="3">ATCC 29192 / DSM 22645 / JCM 10191 / CCUG 17912 / NBRC 13757 / NCIMB 11200 / NRRL B-4491 / Barker I</strain>
    </source>
</reference>
<dbReference type="KEGG" id="zmp:Zymop_1399"/>
<evidence type="ECO:0000256" key="1">
    <source>
        <dbReference type="SAM" id="SignalP"/>
    </source>
</evidence>
<dbReference type="STRING" id="579138.Zymop_1399"/>
<dbReference type="RefSeq" id="WP_013934678.1">
    <property type="nucleotide sequence ID" value="NC_015709.1"/>
</dbReference>
<gene>
    <name evidence="2" type="ordered locus">Zymop_1399</name>
</gene>
<dbReference type="Proteomes" id="UP000000491">
    <property type="component" value="Chromosome"/>
</dbReference>
<sequence length="284" mass="31283">MKWIKTAFILIALNIFSTVNVQAQPLNNTENVQKNDFTYADFVDLILASPIVASVDIVRATKLSQKLTPDLPEGESRFFVEAKVVTLIRGAEGLANDITYLVDTKDDERGHPQRIKEKTQYLIFGQPVAGHPEQVVLTRPYANLIWTENDEATAASITRDILSNTPAPQITAITGAFYVPGSLPGESESQIFLQTASRQPISLNILRRPQEKPQWAVALGEMTDEEATPPAPHSFLWYRLACGLPKAMPQAVLSTLSGHDMLAVAEDYKVVLGGLGPCLRNHHL</sequence>
<dbReference type="HOGENOM" id="CLU_946301_0_0_5"/>
<feature type="chain" id="PRO_5003370091" evidence="1">
    <location>
        <begin position="24"/>
        <end position="284"/>
    </location>
</feature>
<evidence type="ECO:0000313" key="3">
    <source>
        <dbReference type="Proteomes" id="UP000000491"/>
    </source>
</evidence>
<protein>
    <submittedName>
        <fullName evidence="2">Uncharacterized protein</fullName>
    </submittedName>
</protein>